<sequence>MSMSYPLLSGNIDLLPLFHFISCGTDNTFIPENSRVVATPNQPFSHPSPSHPSTNPVVADSNVPHAGAPTTHIPSPLARPTQNPSSHVIDRAPGQHM</sequence>
<protein>
    <submittedName>
        <fullName evidence="2">Unplaced genomic scaffold K443scaffold_323, whole genome shotgun sequence</fullName>
    </submittedName>
</protein>
<evidence type="ECO:0000256" key="1">
    <source>
        <dbReference type="SAM" id="MobiDB-lite"/>
    </source>
</evidence>
<organism evidence="2 3">
    <name type="scientific">Laccaria amethystina LaAM-08-1</name>
    <dbReference type="NCBI Taxonomy" id="1095629"/>
    <lineage>
        <taxon>Eukaryota</taxon>
        <taxon>Fungi</taxon>
        <taxon>Dikarya</taxon>
        <taxon>Basidiomycota</taxon>
        <taxon>Agaricomycotina</taxon>
        <taxon>Agaricomycetes</taxon>
        <taxon>Agaricomycetidae</taxon>
        <taxon>Agaricales</taxon>
        <taxon>Agaricineae</taxon>
        <taxon>Hydnangiaceae</taxon>
        <taxon>Laccaria</taxon>
    </lineage>
</organism>
<reference evidence="2 3" key="1">
    <citation type="submission" date="2014-04" db="EMBL/GenBank/DDBJ databases">
        <authorList>
            <consortium name="DOE Joint Genome Institute"/>
            <person name="Kuo A."/>
            <person name="Kohler A."/>
            <person name="Nagy L.G."/>
            <person name="Floudas D."/>
            <person name="Copeland A."/>
            <person name="Barry K.W."/>
            <person name="Cichocki N."/>
            <person name="Veneault-Fourrey C."/>
            <person name="LaButti K."/>
            <person name="Lindquist E.A."/>
            <person name="Lipzen A."/>
            <person name="Lundell T."/>
            <person name="Morin E."/>
            <person name="Murat C."/>
            <person name="Sun H."/>
            <person name="Tunlid A."/>
            <person name="Henrissat B."/>
            <person name="Grigoriev I.V."/>
            <person name="Hibbett D.S."/>
            <person name="Martin F."/>
            <person name="Nordberg H.P."/>
            <person name="Cantor M.N."/>
            <person name="Hua S.X."/>
        </authorList>
    </citation>
    <scope>NUCLEOTIDE SEQUENCE [LARGE SCALE GENOMIC DNA]</scope>
    <source>
        <strain evidence="2 3">LaAM-08-1</strain>
    </source>
</reference>
<dbReference type="Proteomes" id="UP000054477">
    <property type="component" value="Unassembled WGS sequence"/>
</dbReference>
<dbReference type="EMBL" id="KN838858">
    <property type="protein sequence ID" value="KIJ93218.1"/>
    <property type="molecule type" value="Genomic_DNA"/>
</dbReference>
<name>A0A0C9WWK6_9AGAR</name>
<feature type="compositionally biased region" description="Low complexity" evidence="1">
    <location>
        <begin position="43"/>
        <end position="53"/>
    </location>
</feature>
<gene>
    <name evidence="2" type="ORF">K443DRAFT_407958</name>
</gene>
<reference evidence="3" key="2">
    <citation type="submission" date="2015-01" db="EMBL/GenBank/DDBJ databases">
        <title>Evolutionary Origins and Diversification of the Mycorrhizal Mutualists.</title>
        <authorList>
            <consortium name="DOE Joint Genome Institute"/>
            <consortium name="Mycorrhizal Genomics Consortium"/>
            <person name="Kohler A."/>
            <person name="Kuo A."/>
            <person name="Nagy L.G."/>
            <person name="Floudas D."/>
            <person name="Copeland A."/>
            <person name="Barry K.W."/>
            <person name="Cichocki N."/>
            <person name="Veneault-Fourrey C."/>
            <person name="LaButti K."/>
            <person name="Lindquist E.A."/>
            <person name="Lipzen A."/>
            <person name="Lundell T."/>
            <person name="Morin E."/>
            <person name="Murat C."/>
            <person name="Riley R."/>
            <person name="Ohm R."/>
            <person name="Sun H."/>
            <person name="Tunlid A."/>
            <person name="Henrissat B."/>
            <person name="Grigoriev I.V."/>
            <person name="Hibbett D.S."/>
            <person name="Martin F."/>
        </authorList>
    </citation>
    <scope>NUCLEOTIDE SEQUENCE [LARGE SCALE GENOMIC DNA]</scope>
    <source>
        <strain evidence="3">LaAM-08-1</strain>
    </source>
</reference>
<evidence type="ECO:0000313" key="2">
    <source>
        <dbReference type="EMBL" id="KIJ93218.1"/>
    </source>
</evidence>
<evidence type="ECO:0000313" key="3">
    <source>
        <dbReference type="Proteomes" id="UP000054477"/>
    </source>
</evidence>
<dbReference type="AlphaFoldDB" id="A0A0C9WWK6"/>
<feature type="region of interest" description="Disordered" evidence="1">
    <location>
        <begin position="39"/>
        <end position="97"/>
    </location>
</feature>
<proteinExistence type="predicted"/>
<keyword evidence="3" id="KW-1185">Reference proteome</keyword>
<dbReference type="HOGENOM" id="CLU_2347037_0_0_1"/>
<accession>A0A0C9WWK6</accession>